<proteinExistence type="predicted"/>
<evidence type="ECO:0000313" key="2">
    <source>
        <dbReference type="Proteomes" id="UP000789405"/>
    </source>
</evidence>
<reference evidence="1" key="1">
    <citation type="submission" date="2021-06" db="EMBL/GenBank/DDBJ databases">
        <authorList>
            <person name="Kallberg Y."/>
            <person name="Tangrot J."/>
            <person name="Rosling A."/>
        </authorList>
    </citation>
    <scope>NUCLEOTIDE SEQUENCE</scope>
    <source>
        <strain evidence="1">MA453B</strain>
    </source>
</reference>
<gene>
    <name evidence="1" type="ORF">DERYTH_LOCUS3104</name>
</gene>
<name>A0A9N9F2E3_9GLOM</name>
<dbReference type="Proteomes" id="UP000789405">
    <property type="component" value="Unassembled WGS sequence"/>
</dbReference>
<organism evidence="1 2">
    <name type="scientific">Dentiscutata erythropus</name>
    <dbReference type="NCBI Taxonomy" id="1348616"/>
    <lineage>
        <taxon>Eukaryota</taxon>
        <taxon>Fungi</taxon>
        <taxon>Fungi incertae sedis</taxon>
        <taxon>Mucoromycota</taxon>
        <taxon>Glomeromycotina</taxon>
        <taxon>Glomeromycetes</taxon>
        <taxon>Diversisporales</taxon>
        <taxon>Gigasporaceae</taxon>
        <taxon>Dentiscutata</taxon>
    </lineage>
</organism>
<protein>
    <submittedName>
        <fullName evidence="1">12360_t:CDS:1</fullName>
    </submittedName>
</protein>
<accession>A0A9N9F2E3</accession>
<comment type="caution">
    <text evidence="1">The sequence shown here is derived from an EMBL/GenBank/DDBJ whole genome shotgun (WGS) entry which is preliminary data.</text>
</comment>
<dbReference type="EMBL" id="CAJVPY010001056">
    <property type="protein sequence ID" value="CAG8505189.1"/>
    <property type="molecule type" value="Genomic_DNA"/>
</dbReference>
<evidence type="ECO:0000313" key="1">
    <source>
        <dbReference type="EMBL" id="CAG8505189.1"/>
    </source>
</evidence>
<keyword evidence="2" id="KW-1185">Reference proteome</keyword>
<sequence>MIWKFAIYYQFCYISKTTDWVSLDVTETTTDQSEESLSTSH</sequence>
<dbReference type="AlphaFoldDB" id="A0A9N9F2E3"/>